<dbReference type="PANTHER" id="PTHR34858">
    <property type="entry name" value="CYSO-CYSTEINE PEPTIDASE"/>
    <property type="match status" value="1"/>
</dbReference>
<proteinExistence type="predicted"/>
<dbReference type="PANTHER" id="PTHR34858:SF1">
    <property type="entry name" value="CYSO-CYSTEINE PEPTIDASE"/>
    <property type="match status" value="1"/>
</dbReference>
<comment type="caution">
    <text evidence="7">The sequence shown here is derived from an EMBL/GenBank/DDBJ whole genome shotgun (WGS) entry which is preliminary data.</text>
</comment>
<protein>
    <submittedName>
        <fullName evidence="7">M67 family peptidase</fullName>
    </submittedName>
</protein>
<name>A0A7C3PB25_9CYAN</name>
<dbReference type="SUPFAM" id="SSF102712">
    <property type="entry name" value="JAB1/MPN domain"/>
    <property type="match status" value="1"/>
</dbReference>
<dbReference type="GO" id="GO:0008235">
    <property type="term" value="F:metalloexopeptidase activity"/>
    <property type="evidence" value="ECO:0007669"/>
    <property type="project" value="TreeGrafter"/>
</dbReference>
<dbReference type="SMART" id="SM00232">
    <property type="entry name" value="JAB_MPN"/>
    <property type="match status" value="1"/>
</dbReference>
<reference evidence="7" key="1">
    <citation type="journal article" date="2020" name="mSystems">
        <title>Genome- and Community-Level Interaction Insights into Carbon Utilization and Element Cycling Functions of Hydrothermarchaeota in Hydrothermal Sediment.</title>
        <authorList>
            <person name="Zhou Z."/>
            <person name="Liu Y."/>
            <person name="Xu W."/>
            <person name="Pan J."/>
            <person name="Luo Z.H."/>
            <person name="Li M."/>
        </authorList>
    </citation>
    <scope>NUCLEOTIDE SEQUENCE [LARGE SCALE GENOMIC DNA]</scope>
    <source>
        <strain evidence="7">SpSt-418</strain>
    </source>
</reference>
<evidence type="ECO:0000256" key="2">
    <source>
        <dbReference type="ARBA" id="ARBA00022723"/>
    </source>
</evidence>
<feature type="domain" description="MPN" evidence="6">
    <location>
        <begin position="2"/>
        <end position="149"/>
    </location>
</feature>
<dbReference type="InterPro" id="IPR028090">
    <property type="entry name" value="JAB_dom_prok"/>
</dbReference>
<keyword evidence="4" id="KW-0862">Zinc</keyword>
<dbReference type="PROSITE" id="PS50249">
    <property type="entry name" value="MPN"/>
    <property type="match status" value="1"/>
</dbReference>
<dbReference type="InterPro" id="IPR000555">
    <property type="entry name" value="JAMM/MPN+_dom"/>
</dbReference>
<evidence type="ECO:0000256" key="1">
    <source>
        <dbReference type="ARBA" id="ARBA00022670"/>
    </source>
</evidence>
<dbReference type="Pfam" id="PF14464">
    <property type="entry name" value="Prok-JAB"/>
    <property type="match status" value="1"/>
</dbReference>
<dbReference type="GO" id="GO:0008270">
    <property type="term" value="F:zinc ion binding"/>
    <property type="evidence" value="ECO:0007669"/>
    <property type="project" value="TreeGrafter"/>
</dbReference>
<evidence type="ECO:0000256" key="5">
    <source>
        <dbReference type="ARBA" id="ARBA00023049"/>
    </source>
</evidence>
<organism evidence="7">
    <name type="scientific">Oscillatoriales cyanobacterium SpSt-418</name>
    <dbReference type="NCBI Taxonomy" id="2282169"/>
    <lineage>
        <taxon>Bacteria</taxon>
        <taxon>Bacillati</taxon>
        <taxon>Cyanobacteriota</taxon>
        <taxon>Cyanophyceae</taxon>
        <taxon>Oscillatoriophycideae</taxon>
        <taxon>Oscillatoriales</taxon>
    </lineage>
</organism>
<dbReference type="InterPro" id="IPR037518">
    <property type="entry name" value="MPN"/>
</dbReference>
<keyword evidence="3" id="KW-0378">Hydrolase</keyword>
<dbReference type="CDD" id="cd08070">
    <property type="entry name" value="MPN_like"/>
    <property type="match status" value="1"/>
</dbReference>
<sequence length="149" mass="16983">MLELTPDLLDAIYNHATCTYPNECCGLLVGVCQSDQRQVMAVKPMQNAWSAEVAAEMQINYSQGTRDRYWLDPAQMLEVMREARSQSQEIVGVYHSHPDHVATPSECDRQLAWQNYSYLILAVGQGKVVDHQSWVLDDNHRFQSEAILI</sequence>
<evidence type="ECO:0000256" key="3">
    <source>
        <dbReference type="ARBA" id="ARBA00022801"/>
    </source>
</evidence>
<dbReference type="AlphaFoldDB" id="A0A7C3PB25"/>
<evidence type="ECO:0000256" key="4">
    <source>
        <dbReference type="ARBA" id="ARBA00022833"/>
    </source>
</evidence>
<keyword evidence="1" id="KW-0645">Protease</keyword>
<dbReference type="FunFam" id="3.40.140.10:FF:000085">
    <property type="entry name" value="Mov34/MPN/PAD-1 family protein"/>
    <property type="match status" value="1"/>
</dbReference>
<accession>A0A7C3PB25</accession>
<gene>
    <name evidence="7" type="ORF">ENR64_04145</name>
</gene>
<dbReference type="GO" id="GO:0006508">
    <property type="term" value="P:proteolysis"/>
    <property type="evidence" value="ECO:0007669"/>
    <property type="project" value="UniProtKB-KW"/>
</dbReference>
<evidence type="ECO:0000313" key="7">
    <source>
        <dbReference type="EMBL" id="HFM96952.1"/>
    </source>
</evidence>
<evidence type="ECO:0000259" key="6">
    <source>
        <dbReference type="PROSITE" id="PS50249"/>
    </source>
</evidence>
<dbReference type="InterPro" id="IPR051929">
    <property type="entry name" value="VirAsm_ModProt"/>
</dbReference>
<dbReference type="Gene3D" id="3.40.140.10">
    <property type="entry name" value="Cytidine Deaminase, domain 2"/>
    <property type="match status" value="1"/>
</dbReference>
<keyword evidence="5" id="KW-0482">Metalloprotease</keyword>
<dbReference type="EMBL" id="DSRU01000049">
    <property type="protein sequence ID" value="HFM96952.1"/>
    <property type="molecule type" value="Genomic_DNA"/>
</dbReference>
<keyword evidence="2" id="KW-0479">Metal-binding</keyword>